<dbReference type="InterPro" id="IPR050312">
    <property type="entry name" value="IolE/XylAMocC-like"/>
</dbReference>
<accession>A0A2I1KSH9</accession>
<keyword evidence="2" id="KW-0413">Isomerase</keyword>
<name>A0A2I1KSH9_9ACTO</name>
<dbReference type="Proteomes" id="UP000234778">
    <property type="component" value="Unassembled WGS sequence"/>
</dbReference>
<protein>
    <submittedName>
        <fullName evidence="2">Sugar phosphate isomerase/epimerase</fullName>
    </submittedName>
</protein>
<evidence type="ECO:0000313" key="3">
    <source>
        <dbReference type="Proteomes" id="UP000234778"/>
    </source>
</evidence>
<organism evidence="2 3">
    <name type="scientific">Actinomyces urogenitalis</name>
    <dbReference type="NCBI Taxonomy" id="103621"/>
    <lineage>
        <taxon>Bacteria</taxon>
        <taxon>Bacillati</taxon>
        <taxon>Actinomycetota</taxon>
        <taxon>Actinomycetes</taxon>
        <taxon>Actinomycetales</taxon>
        <taxon>Actinomycetaceae</taxon>
        <taxon>Actinomyces</taxon>
    </lineage>
</organism>
<evidence type="ECO:0000313" key="2">
    <source>
        <dbReference type="EMBL" id="PKY98580.1"/>
    </source>
</evidence>
<dbReference type="SUPFAM" id="SSF51658">
    <property type="entry name" value="Xylose isomerase-like"/>
    <property type="match status" value="1"/>
</dbReference>
<dbReference type="AlphaFoldDB" id="A0A2I1KSH9"/>
<feature type="domain" description="Xylose isomerase-like TIM barrel" evidence="1">
    <location>
        <begin position="22"/>
        <end position="316"/>
    </location>
</feature>
<dbReference type="GeneID" id="81708700"/>
<gene>
    <name evidence="2" type="ORF">CYJ26_07110</name>
</gene>
<dbReference type="InterPro" id="IPR036237">
    <property type="entry name" value="Xyl_isomerase-like_sf"/>
</dbReference>
<dbReference type="GO" id="GO:0016853">
    <property type="term" value="F:isomerase activity"/>
    <property type="evidence" value="ECO:0007669"/>
    <property type="project" value="UniProtKB-KW"/>
</dbReference>
<proteinExistence type="predicted"/>
<sequence length="335" mass="37860">MPRNINLFTGQWVDLPFEQVCALAQQWGFDGLEVPVAGDHLDVYRADQDEEYCRWWKDTLARHNLSCYAISNHSTGQAVCDDPIDFRHHGLLSDRVWGAGESDAEGVRQRAAEELKLTARVAAKLGAKTVTGFTGSKIWKYVAMYPPVSADVIADGYEDFARRFNPILDAFDDAGVTFALEVHPSEIAYDYWTTKATLEAVDHREAFGINWDPSHMIWQGIDPAVFLTDFADRIYHVHCKDTKTHFDGRNGRLSSHLPWDDPRRGWTFVSAGLGDADLDGYFRALNQIGYTGPISIEWEDSGMDRLHGAPLALKYAREHVYDLPESAFDSHFSNR</sequence>
<dbReference type="PANTHER" id="PTHR12110:SF21">
    <property type="entry name" value="XYLOSE ISOMERASE-LIKE TIM BARREL DOMAIN-CONTAINING PROTEIN"/>
    <property type="match status" value="1"/>
</dbReference>
<dbReference type="RefSeq" id="WP_006548021.1">
    <property type="nucleotide sequence ID" value="NZ_CP136961.1"/>
</dbReference>
<dbReference type="Gene3D" id="3.20.20.150">
    <property type="entry name" value="Divalent-metal-dependent TIM barrel enzymes"/>
    <property type="match status" value="1"/>
</dbReference>
<evidence type="ECO:0000259" key="1">
    <source>
        <dbReference type="Pfam" id="PF01261"/>
    </source>
</evidence>
<dbReference type="EMBL" id="PKHA01000006">
    <property type="protein sequence ID" value="PKY98580.1"/>
    <property type="molecule type" value="Genomic_DNA"/>
</dbReference>
<dbReference type="PANTHER" id="PTHR12110">
    <property type="entry name" value="HYDROXYPYRUVATE ISOMERASE"/>
    <property type="match status" value="1"/>
</dbReference>
<comment type="caution">
    <text evidence="2">The sequence shown here is derived from an EMBL/GenBank/DDBJ whole genome shotgun (WGS) entry which is preliminary data.</text>
</comment>
<dbReference type="InterPro" id="IPR013022">
    <property type="entry name" value="Xyl_isomerase-like_TIM-brl"/>
</dbReference>
<dbReference type="Pfam" id="PF01261">
    <property type="entry name" value="AP_endonuc_2"/>
    <property type="match status" value="1"/>
</dbReference>
<reference evidence="2 3" key="1">
    <citation type="submission" date="2017-12" db="EMBL/GenBank/DDBJ databases">
        <title>Phylogenetic diversity of female urinary microbiome.</title>
        <authorList>
            <person name="Thomas-White K."/>
            <person name="Wolfe A.J."/>
        </authorList>
    </citation>
    <scope>NUCLEOTIDE SEQUENCE [LARGE SCALE GENOMIC DNA]</scope>
    <source>
        <strain evidence="2 3">UMB0319</strain>
    </source>
</reference>